<evidence type="ECO:0000313" key="4">
    <source>
        <dbReference type="Proteomes" id="UP001152799"/>
    </source>
</evidence>
<proteinExistence type="predicted"/>
<dbReference type="Proteomes" id="UP001152799">
    <property type="component" value="Chromosome 6"/>
</dbReference>
<accession>A0A9N9QL73</accession>
<evidence type="ECO:0000259" key="2">
    <source>
        <dbReference type="PROSITE" id="PS50191"/>
    </source>
</evidence>
<dbReference type="CDD" id="cd00170">
    <property type="entry name" value="SEC14"/>
    <property type="match status" value="1"/>
</dbReference>
<dbReference type="PANTHER" id="PTHR10174:SF213">
    <property type="entry name" value="CRAL-TRIO DOMAIN-CONTAINING PROTEIN"/>
    <property type="match status" value="1"/>
</dbReference>
<dbReference type="SUPFAM" id="SSF46938">
    <property type="entry name" value="CRAL/TRIO N-terminal domain"/>
    <property type="match status" value="1"/>
</dbReference>
<dbReference type="PANTHER" id="PTHR10174">
    <property type="entry name" value="ALPHA-TOCOPHEROL TRANSFER PROTEIN-RELATED"/>
    <property type="match status" value="1"/>
</dbReference>
<dbReference type="OrthoDB" id="1434354at2759"/>
<protein>
    <recommendedName>
        <fullName evidence="2">CRAL-TRIO domain-containing protein</fullName>
    </recommendedName>
</protein>
<sequence>MSDTIIQYNFKAEELVKSGRTSSYNIDGIREWLDLMPTIPPLCDEQIAIFLIACKNDTEATKNCIVSFFKYKAAAPELFANRDIDNEEQTHTFNVSKCGILPNRTKENYAVICACLKDTSYSSFNLDGQVKMIYTLLDVVLYDNPPAGLVIIIDIKGVGLMHITRLKLGTVKKFFQFLQEALPTQLKQIHIMNTSYVFDKIIMVLKPFMNKELFNMIVTHPPNANLDEFYEKYIPKDILPADLGGDLPNLDQLTEETKSLARKVRTYLEQCEQQIEVYKENRL</sequence>
<dbReference type="InterPro" id="IPR036865">
    <property type="entry name" value="CRAL-TRIO_dom_sf"/>
</dbReference>
<dbReference type="Pfam" id="PF00650">
    <property type="entry name" value="CRAL_TRIO"/>
    <property type="match status" value="1"/>
</dbReference>
<name>A0A9N9QL73_9CUCU</name>
<keyword evidence="1" id="KW-0175">Coiled coil</keyword>
<dbReference type="AlphaFoldDB" id="A0A9N9QL73"/>
<dbReference type="Gene3D" id="3.40.525.10">
    <property type="entry name" value="CRAL-TRIO lipid binding domain"/>
    <property type="match status" value="1"/>
</dbReference>
<dbReference type="PROSITE" id="PS50191">
    <property type="entry name" value="CRAL_TRIO"/>
    <property type="match status" value="1"/>
</dbReference>
<dbReference type="EMBL" id="OU892282">
    <property type="protein sequence ID" value="CAG9769964.1"/>
    <property type="molecule type" value="Genomic_DNA"/>
</dbReference>
<dbReference type="SMART" id="SM00516">
    <property type="entry name" value="SEC14"/>
    <property type="match status" value="1"/>
</dbReference>
<dbReference type="InterPro" id="IPR001251">
    <property type="entry name" value="CRAL-TRIO_dom"/>
</dbReference>
<keyword evidence="4" id="KW-1185">Reference proteome</keyword>
<gene>
    <name evidence="3" type="ORF">CEUTPL_LOCUS10434</name>
</gene>
<dbReference type="GO" id="GO:1902936">
    <property type="term" value="F:phosphatidylinositol bisphosphate binding"/>
    <property type="evidence" value="ECO:0007669"/>
    <property type="project" value="TreeGrafter"/>
</dbReference>
<feature type="coiled-coil region" evidence="1">
    <location>
        <begin position="250"/>
        <end position="281"/>
    </location>
</feature>
<evidence type="ECO:0000256" key="1">
    <source>
        <dbReference type="SAM" id="Coils"/>
    </source>
</evidence>
<reference evidence="3" key="1">
    <citation type="submission" date="2022-01" db="EMBL/GenBank/DDBJ databases">
        <authorList>
            <person name="King R."/>
        </authorList>
    </citation>
    <scope>NUCLEOTIDE SEQUENCE</scope>
</reference>
<dbReference type="InterPro" id="IPR036273">
    <property type="entry name" value="CRAL/TRIO_N_dom_sf"/>
</dbReference>
<dbReference type="SUPFAM" id="SSF52087">
    <property type="entry name" value="CRAL/TRIO domain"/>
    <property type="match status" value="1"/>
</dbReference>
<dbReference type="GO" id="GO:0016020">
    <property type="term" value="C:membrane"/>
    <property type="evidence" value="ECO:0007669"/>
    <property type="project" value="TreeGrafter"/>
</dbReference>
<organism evidence="3 4">
    <name type="scientific">Ceutorhynchus assimilis</name>
    <name type="common">cabbage seed weevil</name>
    <dbReference type="NCBI Taxonomy" id="467358"/>
    <lineage>
        <taxon>Eukaryota</taxon>
        <taxon>Metazoa</taxon>
        <taxon>Ecdysozoa</taxon>
        <taxon>Arthropoda</taxon>
        <taxon>Hexapoda</taxon>
        <taxon>Insecta</taxon>
        <taxon>Pterygota</taxon>
        <taxon>Neoptera</taxon>
        <taxon>Endopterygota</taxon>
        <taxon>Coleoptera</taxon>
        <taxon>Polyphaga</taxon>
        <taxon>Cucujiformia</taxon>
        <taxon>Curculionidae</taxon>
        <taxon>Ceutorhynchinae</taxon>
        <taxon>Ceutorhynchus</taxon>
    </lineage>
</organism>
<evidence type="ECO:0000313" key="3">
    <source>
        <dbReference type="EMBL" id="CAG9769964.1"/>
    </source>
</evidence>
<feature type="domain" description="CRAL-TRIO" evidence="2">
    <location>
        <begin position="130"/>
        <end position="251"/>
    </location>
</feature>